<reference evidence="3" key="1">
    <citation type="submission" date="2016-06" db="EMBL/GenBank/DDBJ databases">
        <title>Parallel loss of symbiosis genes in relatives of nitrogen-fixing non-legume Parasponia.</title>
        <authorList>
            <person name="Van Velzen R."/>
            <person name="Holmer R."/>
            <person name="Bu F."/>
            <person name="Rutten L."/>
            <person name="Van Zeijl A."/>
            <person name="Liu W."/>
            <person name="Santuari L."/>
            <person name="Cao Q."/>
            <person name="Sharma T."/>
            <person name="Shen D."/>
            <person name="Roswanjaya Y."/>
            <person name="Wardhani T."/>
            <person name="Kalhor M.S."/>
            <person name="Jansen J."/>
            <person name="Van den Hoogen J."/>
            <person name="Gungor B."/>
            <person name="Hartog M."/>
            <person name="Hontelez J."/>
            <person name="Verver J."/>
            <person name="Yang W.-C."/>
            <person name="Schijlen E."/>
            <person name="Repin R."/>
            <person name="Schilthuizen M."/>
            <person name="Schranz E."/>
            <person name="Heidstra R."/>
            <person name="Miyata K."/>
            <person name="Fedorova E."/>
            <person name="Kohlen W."/>
            <person name="Bisseling T."/>
            <person name="Smit S."/>
            <person name="Geurts R."/>
        </authorList>
    </citation>
    <scope>NUCLEOTIDE SEQUENCE [LARGE SCALE GENOMIC DNA]</scope>
    <source>
        <strain evidence="3">cv. RG33-2</strain>
    </source>
</reference>
<dbReference type="Proteomes" id="UP000237000">
    <property type="component" value="Unassembled WGS sequence"/>
</dbReference>
<keyword evidence="1" id="KW-0963">Cytoplasm</keyword>
<name>A0A2P5CLI1_TREOI</name>
<dbReference type="InterPro" id="IPR003783">
    <property type="entry name" value="Regulatory_RecX"/>
</dbReference>
<dbReference type="PANTHER" id="PTHR33602">
    <property type="entry name" value="REGULATORY PROTEIN RECX FAMILY PROTEIN"/>
    <property type="match status" value="1"/>
</dbReference>
<protein>
    <submittedName>
        <fullName evidence="2">Regulatory protein</fullName>
    </submittedName>
</protein>
<dbReference type="InParanoid" id="A0A2P5CLI1"/>
<dbReference type="FunCoup" id="A0A2P5CLI1">
    <property type="interactions" value="489"/>
</dbReference>
<organism evidence="2 3">
    <name type="scientific">Trema orientale</name>
    <name type="common">Charcoal tree</name>
    <name type="synonym">Celtis orientalis</name>
    <dbReference type="NCBI Taxonomy" id="63057"/>
    <lineage>
        <taxon>Eukaryota</taxon>
        <taxon>Viridiplantae</taxon>
        <taxon>Streptophyta</taxon>
        <taxon>Embryophyta</taxon>
        <taxon>Tracheophyta</taxon>
        <taxon>Spermatophyta</taxon>
        <taxon>Magnoliopsida</taxon>
        <taxon>eudicotyledons</taxon>
        <taxon>Gunneridae</taxon>
        <taxon>Pentapetalae</taxon>
        <taxon>rosids</taxon>
        <taxon>fabids</taxon>
        <taxon>Rosales</taxon>
        <taxon>Cannabaceae</taxon>
        <taxon>Trema</taxon>
    </lineage>
</organism>
<dbReference type="PANTHER" id="PTHR33602:SF1">
    <property type="entry name" value="REGULATORY PROTEIN RECX FAMILY PROTEIN"/>
    <property type="match status" value="1"/>
</dbReference>
<proteinExistence type="predicted"/>
<evidence type="ECO:0000256" key="1">
    <source>
        <dbReference type="ARBA" id="ARBA00022490"/>
    </source>
</evidence>
<accession>A0A2P5CLI1</accession>
<dbReference type="GO" id="GO:0006282">
    <property type="term" value="P:regulation of DNA repair"/>
    <property type="evidence" value="ECO:0007669"/>
    <property type="project" value="InterPro"/>
</dbReference>
<dbReference type="AlphaFoldDB" id="A0A2P5CLI1"/>
<dbReference type="STRING" id="63057.A0A2P5CLI1"/>
<evidence type="ECO:0000313" key="3">
    <source>
        <dbReference type="Proteomes" id="UP000237000"/>
    </source>
</evidence>
<keyword evidence="3" id="KW-1185">Reference proteome</keyword>
<gene>
    <name evidence="2" type="ORF">TorRG33x02_280560</name>
</gene>
<evidence type="ECO:0000313" key="2">
    <source>
        <dbReference type="EMBL" id="PON61889.1"/>
    </source>
</evidence>
<comment type="caution">
    <text evidence="2">The sequence shown here is derived from an EMBL/GenBank/DDBJ whole genome shotgun (WGS) entry which is preliminary data.</text>
</comment>
<sequence>MEDSELMKVSKKKEFREFSEASTLDNEVSHGGNGVQKSFNLDSKPRYEYQKLSFDLLSNGAEQAKSCEEVVLEPQNNKTKHDAEKLVVKLLETRALTAVEPRKKLCGRRLSPDVVEEVINDFKRRGFINDSLYAEAFLKSRWSSLSWGPQWIKQASMSFTVFLDYYFFTAAASSLSSYLTFGSRKLYGAMALFRKGVSKHDTEKAIQLVFEGGESDGYQGSSHGLSKLLMDRLFVQASKQWLRSRDVPKETRKTRIIR</sequence>
<dbReference type="EMBL" id="JXTC01000352">
    <property type="protein sequence ID" value="PON61889.1"/>
    <property type="molecule type" value="Genomic_DNA"/>
</dbReference>
<dbReference type="OrthoDB" id="543346at2759"/>